<accession>A0AAV4V0Y1</accession>
<sequence>MDLRSSLALGFFPERRTNRTTWQTAGRHAKTEFNEIQLEASSFNARLMGQKAVAHLGRVERNWIIRREQHQCSGLDARLV</sequence>
<protein>
    <submittedName>
        <fullName evidence="1">Uncharacterized protein</fullName>
    </submittedName>
</protein>
<comment type="caution">
    <text evidence="1">The sequence shown here is derived from an EMBL/GenBank/DDBJ whole genome shotgun (WGS) entry which is preliminary data.</text>
</comment>
<organism evidence="1 2">
    <name type="scientific">Caerostris extrusa</name>
    <name type="common">Bark spider</name>
    <name type="synonym">Caerostris bankana</name>
    <dbReference type="NCBI Taxonomy" id="172846"/>
    <lineage>
        <taxon>Eukaryota</taxon>
        <taxon>Metazoa</taxon>
        <taxon>Ecdysozoa</taxon>
        <taxon>Arthropoda</taxon>
        <taxon>Chelicerata</taxon>
        <taxon>Arachnida</taxon>
        <taxon>Araneae</taxon>
        <taxon>Araneomorphae</taxon>
        <taxon>Entelegynae</taxon>
        <taxon>Araneoidea</taxon>
        <taxon>Araneidae</taxon>
        <taxon>Caerostris</taxon>
    </lineage>
</organism>
<dbReference type="EMBL" id="BPLR01013763">
    <property type="protein sequence ID" value="GIY63616.1"/>
    <property type="molecule type" value="Genomic_DNA"/>
</dbReference>
<dbReference type="Proteomes" id="UP001054945">
    <property type="component" value="Unassembled WGS sequence"/>
</dbReference>
<dbReference type="AlphaFoldDB" id="A0AAV4V0Y1"/>
<keyword evidence="2" id="KW-1185">Reference proteome</keyword>
<proteinExistence type="predicted"/>
<reference evidence="1 2" key="1">
    <citation type="submission" date="2021-06" db="EMBL/GenBank/DDBJ databases">
        <title>Caerostris extrusa draft genome.</title>
        <authorList>
            <person name="Kono N."/>
            <person name="Arakawa K."/>
        </authorList>
    </citation>
    <scope>NUCLEOTIDE SEQUENCE [LARGE SCALE GENOMIC DNA]</scope>
</reference>
<gene>
    <name evidence="1" type="ORF">CEXT_503451</name>
</gene>
<evidence type="ECO:0000313" key="2">
    <source>
        <dbReference type="Proteomes" id="UP001054945"/>
    </source>
</evidence>
<name>A0AAV4V0Y1_CAEEX</name>
<evidence type="ECO:0000313" key="1">
    <source>
        <dbReference type="EMBL" id="GIY63616.1"/>
    </source>
</evidence>